<comment type="caution">
    <text evidence="1">The sequence shown here is derived from an EMBL/GenBank/DDBJ whole genome shotgun (WGS) entry which is preliminary data.</text>
</comment>
<proteinExistence type="predicted"/>
<reference evidence="1" key="1">
    <citation type="journal article" date="2017" name="Appl. Environ. Microbiol.">
        <title>Molecular characterization of an Endozoicomonas-like organism causing infection in king scallop Pecten maximus L.</title>
        <authorList>
            <person name="Cano I."/>
            <person name="van Aerle R."/>
            <person name="Ross S."/>
            <person name="Verner-Jeffreys D.W."/>
            <person name="Paley R.K."/>
            <person name="Rimmer G."/>
            <person name="Ryder D."/>
            <person name="Hooper P."/>
            <person name="Stone D."/>
            <person name="Feist S.W."/>
        </authorList>
    </citation>
    <scope>NUCLEOTIDE SEQUENCE</scope>
</reference>
<gene>
    <name evidence="1" type="ORF">CI610_01594</name>
</gene>
<sequence>MVPRSGGNRIVVVILCCYCLKAFAGGSDYPLLPADKYDLNTPRNIDPLQILMVLNSQQCRLADLLSFYRSKLGIKSTTTLHLVAMKMPDAQIQGFTRKLEEPDHYLVALSYGLDPGELRVTLAHELVHVLQIEEKRIDATEFHRDYLMRSFEDEAFRTSLPLAAEFYTRHDCQRHGENKSDQYKNMSLTVNDQFFP</sequence>
<dbReference type="AlphaFoldDB" id="A0A2H9T863"/>
<evidence type="ECO:0008006" key="2">
    <source>
        <dbReference type="Google" id="ProtNLM"/>
    </source>
</evidence>
<protein>
    <recommendedName>
        <fullName evidence="2">DUF4157 domain-containing protein</fullName>
    </recommendedName>
</protein>
<accession>A0A2H9T863</accession>
<evidence type="ECO:0000313" key="1">
    <source>
        <dbReference type="EMBL" id="PJE79431.1"/>
    </source>
</evidence>
<dbReference type="EMBL" id="NSIT01000069">
    <property type="protein sequence ID" value="PJE79431.1"/>
    <property type="molecule type" value="Genomic_DNA"/>
</dbReference>
<name>A0A2H9T863_9ZZZZ</name>
<organism evidence="1">
    <name type="scientific">invertebrate metagenome</name>
    <dbReference type="NCBI Taxonomy" id="1711999"/>
    <lineage>
        <taxon>unclassified sequences</taxon>
        <taxon>metagenomes</taxon>
        <taxon>organismal metagenomes</taxon>
    </lineage>
</organism>